<gene>
    <name evidence="2" type="ordered locus">BC1003_3631</name>
</gene>
<keyword evidence="1" id="KW-0175">Coiled coil</keyword>
<reference evidence="2" key="1">
    <citation type="submission" date="2010-09" db="EMBL/GenBank/DDBJ databases">
        <title>Complete sequence of chromosome2 of Burkholderia sp. CCGE1003.</title>
        <authorList>
            <consortium name="US DOE Joint Genome Institute"/>
            <person name="Lucas S."/>
            <person name="Copeland A."/>
            <person name="Lapidus A."/>
            <person name="Cheng J.-F."/>
            <person name="Bruce D."/>
            <person name="Goodwin L."/>
            <person name="Pitluck S."/>
            <person name="Daligault H."/>
            <person name="Davenport K."/>
            <person name="Detter J.C."/>
            <person name="Han C."/>
            <person name="Tapia R."/>
            <person name="Land M."/>
            <person name="Hauser L."/>
            <person name="Jeffries C."/>
            <person name="Kyrpides N."/>
            <person name="Ivanova N."/>
            <person name="Ovchinnikova G."/>
            <person name="Martinez-Romero E."/>
            <person name="Rogel M.A."/>
            <person name="Auchtung J."/>
            <person name="Tiedje J.M."/>
            <person name="Woyke T."/>
        </authorList>
    </citation>
    <scope>NUCLEOTIDE SEQUENCE</scope>
    <source>
        <strain evidence="2">CCGE1003</strain>
    </source>
</reference>
<dbReference type="HOGENOM" id="CLU_1607733_0_0_4"/>
<sequence length="166" mass="17991">MAALQLTISRRERLEHRLQSGMVAAREAHAAALAQRDAQLARTDAERAQLHGFHTRISQMMTGGTAFQLAELNATMRYAEVVAVRVSQMENELAALEAALRGKADQLAAATRALAQNRGRIDLCSERMAGLRAALEREAADAGDEEAEEAALARLRFSAQAQRPAA</sequence>
<dbReference type="InterPro" id="IPR013392">
    <property type="entry name" value="T3SS_HrpB7"/>
</dbReference>
<feature type="coiled-coil region" evidence="1">
    <location>
        <begin position="79"/>
        <end position="113"/>
    </location>
</feature>
<dbReference type="eggNOG" id="ENOG502ZU4F">
    <property type="taxonomic scope" value="Bacteria"/>
</dbReference>
<dbReference type="EMBL" id="CP002218">
    <property type="protein sequence ID" value="ADN59572.1"/>
    <property type="molecule type" value="Genomic_DNA"/>
</dbReference>
<dbReference type="Pfam" id="PF09486">
    <property type="entry name" value="HrpB7"/>
    <property type="match status" value="1"/>
</dbReference>
<proteinExistence type="predicted"/>
<protein>
    <submittedName>
        <fullName evidence="2">Type III secretion protein HrpB7</fullName>
    </submittedName>
</protein>
<accession>E1TI64</accession>
<evidence type="ECO:0000313" key="2">
    <source>
        <dbReference type="EMBL" id="ADN59572.1"/>
    </source>
</evidence>
<dbReference type="KEGG" id="bgf:BC1003_3631"/>
<dbReference type="STRING" id="640512.BC1003_3631"/>
<name>E1TI64_BURSG</name>
<evidence type="ECO:0000256" key="1">
    <source>
        <dbReference type="SAM" id="Coils"/>
    </source>
</evidence>
<dbReference type="AlphaFoldDB" id="E1TI64"/>
<organism evidence="2">
    <name type="scientific">Burkholderia sp. (strain CCGE1003)</name>
    <dbReference type="NCBI Taxonomy" id="640512"/>
    <lineage>
        <taxon>Bacteria</taxon>
        <taxon>Pseudomonadati</taxon>
        <taxon>Pseudomonadota</taxon>
        <taxon>Betaproteobacteria</taxon>
        <taxon>Burkholderiales</taxon>
        <taxon>Burkholderiaceae</taxon>
        <taxon>Burkholderia</taxon>
    </lineage>
</organism>